<sequence>MPFGFFSRQRPEPSAPEVDPAAIVRRARRLRFRVRPTAVAQLAGAYHGARPGTGLTFAELRAYEPGDDVRHLDWNVTARQGRPFVRRYVEERSLSLRLIVDVSASLRFGPDGRTKADRAAQAAALLAAAAIQNGDRAGLTLVSDRVEAELPPGGGPRHLARLLRMLVASPTSSRKTALTAAVARPRRFARRGLVVVLGDFLSPEPVGPWRRLARRGEVVAVRVSDPREERLPEAGILALEDAETGRRRVIDTGSKRLRAAYARAAEARRRSFRSWCDATGVAGLELSTDDDPLGPLLRYFRGRAGRRTASR</sequence>
<dbReference type="RefSeq" id="WP_126725843.1">
    <property type="nucleotide sequence ID" value="NZ_RYZH01000023.1"/>
</dbReference>
<dbReference type="PANTHER" id="PTHR33608:SF6">
    <property type="entry name" value="BLL2464 PROTEIN"/>
    <property type="match status" value="1"/>
</dbReference>
<comment type="caution">
    <text evidence="2">The sequence shown here is derived from an EMBL/GenBank/DDBJ whole genome shotgun (WGS) entry which is preliminary data.</text>
</comment>
<dbReference type="SUPFAM" id="SSF53300">
    <property type="entry name" value="vWA-like"/>
    <property type="match status" value="1"/>
</dbReference>
<dbReference type="Pfam" id="PF01882">
    <property type="entry name" value="DUF58"/>
    <property type="match status" value="1"/>
</dbReference>
<dbReference type="OrthoDB" id="9780819at2"/>
<feature type="domain" description="DUF58" evidence="1">
    <location>
        <begin position="59"/>
        <end position="269"/>
    </location>
</feature>
<organism evidence="2 3">
    <name type="scientific">Tautonia sociabilis</name>
    <dbReference type="NCBI Taxonomy" id="2080755"/>
    <lineage>
        <taxon>Bacteria</taxon>
        <taxon>Pseudomonadati</taxon>
        <taxon>Planctomycetota</taxon>
        <taxon>Planctomycetia</taxon>
        <taxon>Isosphaerales</taxon>
        <taxon>Isosphaeraceae</taxon>
        <taxon>Tautonia</taxon>
    </lineage>
</organism>
<keyword evidence="3" id="KW-1185">Reference proteome</keyword>
<name>A0A432MJK8_9BACT</name>
<dbReference type="EMBL" id="RYZH01000023">
    <property type="protein sequence ID" value="RUL87318.1"/>
    <property type="molecule type" value="Genomic_DNA"/>
</dbReference>
<accession>A0A432MJK8</accession>
<dbReference type="InterPro" id="IPR002881">
    <property type="entry name" value="DUF58"/>
</dbReference>
<gene>
    <name evidence="2" type="ORF">TsocGM_13155</name>
</gene>
<reference evidence="2 3" key="2">
    <citation type="submission" date="2019-01" db="EMBL/GenBank/DDBJ databases">
        <title>Tautonia sociabilis, a novel thermotolerant planctomycete of Isosphaeraceae family, isolated from a 4000 m deep subterranean habitat.</title>
        <authorList>
            <person name="Kovaleva O.L."/>
            <person name="Elcheninov A.G."/>
            <person name="Van Heerden E."/>
            <person name="Toshchakov S.V."/>
            <person name="Novikov A."/>
            <person name="Bonch-Osmolovskaya E.A."/>
            <person name="Kublanov I.V."/>
        </authorList>
    </citation>
    <scope>NUCLEOTIDE SEQUENCE [LARGE SCALE GENOMIC DNA]</scope>
    <source>
        <strain evidence="2 3">GM2012</strain>
    </source>
</reference>
<evidence type="ECO:0000313" key="3">
    <source>
        <dbReference type="Proteomes" id="UP000280296"/>
    </source>
</evidence>
<dbReference type="InterPro" id="IPR036465">
    <property type="entry name" value="vWFA_dom_sf"/>
</dbReference>
<dbReference type="Gene3D" id="3.40.50.410">
    <property type="entry name" value="von Willebrand factor, type A domain"/>
    <property type="match status" value="1"/>
</dbReference>
<protein>
    <submittedName>
        <fullName evidence="2">DUF58 domain-containing protein</fullName>
    </submittedName>
</protein>
<evidence type="ECO:0000259" key="1">
    <source>
        <dbReference type="Pfam" id="PF01882"/>
    </source>
</evidence>
<dbReference type="Proteomes" id="UP000280296">
    <property type="component" value="Unassembled WGS sequence"/>
</dbReference>
<proteinExistence type="predicted"/>
<dbReference type="PANTHER" id="PTHR33608">
    <property type="entry name" value="BLL2464 PROTEIN"/>
    <property type="match status" value="1"/>
</dbReference>
<evidence type="ECO:0000313" key="2">
    <source>
        <dbReference type="EMBL" id="RUL87318.1"/>
    </source>
</evidence>
<reference evidence="2 3" key="1">
    <citation type="submission" date="2018-12" db="EMBL/GenBank/DDBJ databases">
        <authorList>
            <person name="Toschakov S.V."/>
        </authorList>
    </citation>
    <scope>NUCLEOTIDE SEQUENCE [LARGE SCALE GENOMIC DNA]</scope>
    <source>
        <strain evidence="2 3">GM2012</strain>
    </source>
</reference>
<dbReference type="AlphaFoldDB" id="A0A432MJK8"/>